<evidence type="ECO:0000256" key="13">
    <source>
        <dbReference type="ARBA" id="ARBA00038359"/>
    </source>
</evidence>
<evidence type="ECO:0000256" key="14">
    <source>
        <dbReference type="PROSITE-ProRule" id="PRU01356"/>
    </source>
</evidence>
<comment type="caution">
    <text evidence="19">The sequence shown here is derived from an EMBL/GenBank/DDBJ whole genome shotgun (WGS) entry which is preliminary data.</text>
</comment>
<comment type="similarity">
    <text evidence="13">Belongs to the SAT4 family.</text>
</comment>
<keyword evidence="14" id="KW-0408">Iron</keyword>
<keyword evidence="8 17" id="KW-0732">Signal</keyword>
<keyword evidence="11 14" id="KW-1015">Disulfide bond</keyword>
<feature type="transmembrane region" description="Helical" evidence="16">
    <location>
        <begin position="111"/>
        <end position="130"/>
    </location>
</feature>
<keyword evidence="14" id="KW-0479">Metal-binding</keyword>
<evidence type="ECO:0000256" key="16">
    <source>
        <dbReference type="SAM" id="Phobius"/>
    </source>
</evidence>
<gene>
    <name evidence="19" type="ORF">LMH87_009488</name>
</gene>
<keyword evidence="14" id="KW-0349">Heme</keyword>
<dbReference type="AlphaFoldDB" id="A0A9W8QBF6"/>
<dbReference type="InterPro" id="IPR008427">
    <property type="entry name" value="Extracellular_membr_CFEM_dom"/>
</dbReference>
<sequence length="425" mass="46891">MQLKFEILFFVTLWPAHCFANGLESRASLESPASVAAKLPPCALPCFASAIANSTCSPTDAQCICSNEIIAADAGQCVLASCSLPEALSTKNITLTACDAPVRDVSSPYRVMAITLGIITTIITLARLIFKRFFSASETLTLDDILIIGALLMHISCTTINVEGLAAHGLGKDIWTLSPNELKTFVFFFYIIENHFFLEITLAKLSLLLFYLNIFPDKFIRRLIWGTALVILLLGIASTFVIIFQCAPVQYFWTQYDGHSTGHCLDINAFAWCNAALNIATDIWMLGIPLSQIRKLKLHWKKKLGAAFMFLTGLFVTVAAILRMQSLVHFADSSNPTWDQLIVAFWCTIEVNVGIICTCLPTFRLILLRLFPHVFSTGTKHSNSYVRSSDRRSGPSSITGKKGYQLSELESTTELNSSRTDSASV</sequence>
<feature type="disulfide bond" evidence="14">
    <location>
        <begin position="46"/>
        <end position="77"/>
    </location>
</feature>
<protein>
    <recommendedName>
        <fullName evidence="18">CFEM domain-containing protein</fullName>
    </recommendedName>
</protein>
<feature type="transmembrane region" description="Helical" evidence="16">
    <location>
        <begin position="142"/>
        <end position="167"/>
    </location>
</feature>
<evidence type="ECO:0000256" key="11">
    <source>
        <dbReference type="ARBA" id="ARBA00023157"/>
    </source>
</evidence>
<feature type="transmembrane region" description="Helical" evidence="16">
    <location>
        <begin position="304"/>
        <end position="322"/>
    </location>
</feature>
<evidence type="ECO:0000256" key="10">
    <source>
        <dbReference type="ARBA" id="ARBA00023136"/>
    </source>
</evidence>
<feature type="domain" description="CFEM" evidence="18">
    <location>
        <begin position="15"/>
        <end position="127"/>
    </location>
</feature>
<evidence type="ECO:0000256" key="9">
    <source>
        <dbReference type="ARBA" id="ARBA00022989"/>
    </source>
</evidence>
<dbReference type="PROSITE" id="PS52012">
    <property type="entry name" value="CFEM"/>
    <property type="match status" value="1"/>
</dbReference>
<feature type="chain" id="PRO_5040924643" description="CFEM domain-containing protein" evidence="17">
    <location>
        <begin position="19"/>
        <end position="425"/>
    </location>
</feature>
<comment type="subcellular location">
    <subcellularLocation>
        <location evidence="2">Membrane</location>
        <topology evidence="2">Lipid-anchor</topology>
        <topology evidence="2">GPI-anchor</topology>
    </subcellularLocation>
    <subcellularLocation>
        <location evidence="1">Membrane</location>
        <topology evidence="1">Multi-pass membrane protein</topology>
    </subcellularLocation>
    <subcellularLocation>
        <location evidence="3">Secreted</location>
    </subcellularLocation>
</comment>
<keyword evidence="10 16" id="KW-0472">Membrane</keyword>
<keyword evidence="6" id="KW-0336">GPI-anchor</keyword>
<accession>A0A9W8QBF6</accession>
<evidence type="ECO:0000256" key="4">
    <source>
        <dbReference type="ARBA" id="ARBA00010031"/>
    </source>
</evidence>
<feature type="signal peptide" evidence="17">
    <location>
        <begin position="1"/>
        <end position="18"/>
    </location>
</feature>
<feature type="binding site" description="axial binding residue" evidence="14">
    <location>
        <position position="60"/>
    </location>
    <ligand>
        <name>heme</name>
        <dbReference type="ChEBI" id="CHEBI:30413"/>
    </ligand>
    <ligandPart>
        <name>Fe</name>
        <dbReference type="ChEBI" id="CHEBI:18248"/>
    </ligandPart>
</feature>
<evidence type="ECO:0000259" key="18">
    <source>
        <dbReference type="PROSITE" id="PS52012"/>
    </source>
</evidence>
<evidence type="ECO:0000256" key="17">
    <source>
        <dbReference type="SAM" id="SignalP"/>
    </source>
</evidence>
<dbReference type="GeneID" id="80896647"/>
<evidence type="ECO:0000256" key="7">
    <source>
        <dbReference type="ARBA" id="ARBA00022692"/>
    </source>
</evidence>
<dbReference type="Pfam" id="PF20684">
    <property type="entry name" value="Fung_rhodopsin"/>
    <property type="match status" value="1"/>
</dbReference>
<evidence type="ECO:0000313" key="20">
    <source>
        <dbReference type="Proteomes" id="UP001144673"/>
    </source>
</evidence>
<evidence type="ECO:0000256" key="2">
    <source>
        <dbReference type="ARBA" id="ARBA00004589"/>
    </source>
</evidence>
<evidence type="ECO:0000256" key="6">
    <source>
        <dbReference type="ARBA" id="ARBA00022622"/>
    </source>
</evidence>
<keyword evidence="12" id="KW-0449">Lipoprotein</keyword>
<name>A0A9W8QBF6_AKAMU</name>
<organism evidence="19 20">
    <name type="scientific">Akanthomyces muscarius</name>
    <name type="common">Entomopathogenic fungus</name>
    <name type="synonym">Lecanicillium muscarium</name>
    <dbReference type="NCBI Taxonomy" id="2231603"/>
    <lineage>
        <taxon>Eukaryota</taxon>
        <taxon>Fungi</taxon>
        <taxon>Dikarya</taxon>
        <taxon>Ascomycota</taxon>
        <taxon>Pezizomycotina</taxon>
        <taxon>Sordariomycetes</taxon>
        <taxon>Hypocreomycetidae</taxon>
        <taxon>Hypocreales</taxon>
        <taxon>Cordycipitaceae</taxon>
        <taxon>Akanthomyces</taxon>
    </lineage>
</organism>
<dbReference type="KEGG" id="amus:LMH87_009488"/>
<dbReference type="InterPro" id="IPR052337">
    <property type="entry name" value="SAT4-like"/>
</dbReference>
<feature type="region of interest" description="Disordered" evidence="15">
    <location>
        <begin position="380"/>
        <end position="403"/>
    </location>
</feature>
<dbReference type="InterPro" id="IPR049326">
    <property type="entry name" value="Rhodopsin_dom_fungi"/>
</dbReference>
<keyword evidence="6" id="KW-0325">Glycoprotein</keyword>
<feature type="disulfide bond" evidence="14">
    <location>
        <begin position="65"/>
        <end position="98"/>
    </location>
</feature>
<feature type="transmembrane region" description="Helical" evidence="16">
    <location>
        <begin position="269"/>
        <end position="292"/>
    </location>
</feature>
<feature type="disulfide bond" evidence="14">
    <location>
        <begin position="56"/>
        <end position="63"/>
    </location>
</feature>
<dbReference type="PANTHER" id="PTHR33048">
    <property type="entry name" value="PTH11-LIKE INTEGRAL MEMBRANE PROTEIN (AFU_ORTHOLOGUE AFUA_5G11245)"/>
    <property type="match status" value="1"/>
</dbReference>
<evidence type="ECO:0000256" key="3">
    <source>
        <dbReference type="ARBA" id="ARBA00004613"/>
    </source>
</evidence>
<evidence type="ECO:0000256" key="15">
    <source>
        <dbReference type="SAM" id="MobiDB-lite"/>
    </source>
</evidence>
<keyword evidence="5" id="KW-0964">Secreted</keyword>
<evidence type="ECO:0000256" key="5">
    <source>
        <dbReference type="ARBA" id="ARBA00022525"/>
    </source>
</evidence>
<proteinExistence type="inferred from homology"/>
<evidence type="ECO:0000313" key="19">
    <source>
        <dbReference type="EMBL" id="KAJ4152973.1"/>
    </source>
</evidence>
<dbReference type="PANTHER" id="PTHR33048:SF143">
    <property type="entry name" value="EXTRACELLULAR MEMBRANE PROTEIN CFEM DOMAIN-CONTAINING PROTEIN-RELATED"/>
    <property type="match status" value="1"/>
</dbReference>
<comment type="similarity">
    <text evidence="4">Belongs to the RBT5 family.</text>
</comment>
<dbReference type="Pfam" id="PF05730">
    <property type="entry name" value="CFEM"/>
    <property type="match status" value="1"/>
</dbReference>
<dbReference type="GO" id="GO:0005576">
    <property type="term" value="C:extracellular region"/>
    <property type="evidence" value="ECO:0007669"/>
    <property type="project" value="UniProtKB-SubCell"/>
</dbReference>
<dbReference type="RefSeq" id="XP_056053631.1">
    <property type="nucleotide sequence ID" value="XM_056196490.1"/>
</dbReference>
<dbReference type="GO" id="GO:0046872">
    <property type="term" value="F:metal ion binding"/>
    <property type="evidence" value="ECO:0007669"/>
    <property type="project" value="UniProtKB-UniRule"/>
</dbReference>
<evidence type="ECO:0000256" key="12">
    <source>
        <dbReference type="ARBA" id="ARBA00023288"/>
    </source>
</evidence>
<feature type="transmembrane region" description="Helical" evidence="16">
    <location>
        <begin position="187"/>
        <end position="211"/>
    </location>
</feature>
<keyword evidence="20" id="KW-1185">Reference proteome</keyword>
<dbReference type="GO" id="GO:0098552">
    <property type="term" value="C:side of membrane"/>
    <property type="evidence" value="ECO:0007669"/>
    <property type="project" value="UniProtKB-KW"/>
</dbReference>
<keyword evidence="9 16" id="KW-1133">Transmembrane helix</keyword>
<dbReference type="SMART" id="SM00747">
    <property type="entry name" value="CFEM"/>
    <property type="match status" value="1"/>
</dbReference>
<evidence type="ECO:0000256" key="8">
    <source>
        <dbReference type="ARBA" id="ARBA00022729"/>
    </source>
</evidence>
<reference evidence="19" key="1">
    <citation type="journal article" date="2023" name="Access Microbiol">
        <title>De-novo genome assembly for Akanthomyces muscarius, a biocontrol agent of insect agricultural pests.</title>
        <authorList>
            <person name="Erdos Z."/>
            <person name="Studholme D.J."/>
            <person name="Raymond B."/>
            <person name="Sharma M."/>
        </authorList>
    </citation>
    <scope>NUCLEOTIDE SEQUENCE</scope>
    <source>
        <strain evidence="19">Ve6</strain>
    </source>
</reference>
<feature type="transmembrane region" description="Helical" evidence="16">
    <location>
        <begin position="223"/>
        <end position="244"/>
    </location>
</feature>
<feature type="disulfide bond" evidence="14">
    <location>
        <begin position="42"/>
        <end position="82"/>
    </location>
</feature>
<keyword evidence="7 16" id="KW-0812">Transmembrane</keyword>
<feature type="transmembrane region" description="Helical" evidence="16">
    <location>
        <begin position="342"/>
        <end position="363"/>
    </location>
</feature>
<evidence type="ECO:0000256" key="1">
    <source>
        <dbReference type="ARBA" id="ARBA00004141"/>
    </source>
</evidence>
<dbReference type="EMBL" id="JAJHUN010000008">
    <property type="protein sequence ID" value="KAJ4152973.1"/>
    <property type="molecule type" value="Genomic_DNA"/>
</dbReference>
<dbReference type="Proteomes" id="UP001144673">
    <property type="component" value="Chromosome 5"/>
</dbReference>